<protein>
    <recommendedName>
        <fullName evidence="7">C2H2-type domain-containing protein</fullName>
    </recommendedName>
</protein>
<dbReference type="SUPFAM" id="SSF57667">
    <property type="entry name" value="beta-beta-alpha zinc fingers"/>
    <property type="match status" value="5"/>
</dbReference>
<dbReference type="KEGG" id="spu:115920992"/>
<dbReference type="GO" id="GO:0001228">
    <property type="term" value="F:DNA-binding transcription activator activity, RNA polymerase II-specific"/>
    <property type="evidence" value="ECO:0000318"/>
    <property type="project" value="GO_Central"/>
</dbReference>
<dbReference type="Gene3D" id="3.30.160.60">
    <property type="entry name" value="Classic Zinc Finger"/>
    <property type="match status" value="6"/>
</dbReference>
<reference evidence="9" key="1">
    <citation type="submission" date="2015-02" db="EMBL/GenBank/DDBJ databases">
        <title>Genome sequencing for Strongylocentrotus purpuratus.</title>
        <authorList>
            <person name="Murali S."/>
            <person name="Liu Y."/>
            <person name="Vee V."/>
            <person name="English A."/>
            <person name="Wang M."/>
            <person name="Skinner E."/>
            <person name="Han Y."/>
            <person name="Muzny D.M."/>
            <person name="Worley K.C."/>
            <person name="Gibbs R.A."/>
        </authorList>
    </citation>
    <scope>NUCLEOTIDE SEQUENCE</scope>
</reference>
<dbReference type="SMART" id="SM00355">
    <property type="entry name" value="ZnF_C2H2"/>
    <property type="match status" value="13"/>
</dbReference>
<dbReference type="OMA" id="CGLLFSH"/>
<organism evidence="8 9">
    <name type="scientific">Strongylocentrotus purpuratus</name>
    <name type="common">Purple sea urchin</name>
    <dbReference type="NCBI Taxonomy" id="7668"/>
    <lineage>
        <taxon>Eukaryota</taxon>
        <taxon>Metazoa</taxon>
        <taxon>Echinodermata</taxon>
        <taxon>Eleutherozoa</taxon>
        <taxon>Echinozoa</taxon>
        <taxon>Echinoidea</taxon>
        <taxon>Euechinoidea</taxon>
        <taxon>Echinacea</taxon>
        <taxon>Camarodonta</taxon>
        <taxon>Echinidea</taxon>
        <taxon>Strongylocentrotidae</taxon>
        <taxon>Strongylocentrotus</taxon>
    </lineage>
</organism>
<sequence length="1234" mass="137771">MATDEGSNYTLLMNSDLASEEWELYEACGLSETTELPIESRAVIEDPLDCIPSITNPNSETQVVDAIGLDHVYQRNSSDAAPTVTECQPGLESPTCISLPELPKLSNPKPALDDPINRPVGSMSSTKSLSFLLDHTYSAQPSKKPPSKQQPSKKLPMCELCRPRTFFSNRLVLTEHYKWHLFEDANVGVQKPSIQCLLEQTTGGIKQTSEVDSQLHIMANAPKETSISPQVRPSTLCLQKVRKAAQDTNGILQSSKKNVFDQLQQTQSTENIKQISEKTDSQLHTTANVFDETTCLLKQPTESIGKTTEGTSQSLLLCDLLGADKQHPVTRVYHTSINKTALRDDHKTNILGNIFRCIWCKKFFSQFESFKQHKCKKKSGKANPCALINTYLCEYCGVSFARHGNFMKHIVLHKQTQSIVNIKQTSKNTDSRPHAIESVLQEPDVSPPVKPSILCLQKVRRAAQKQSALSLLKRSKEIIKWTSKNTNSRPHAIESVLQEPNVSPPVKPSILCLQKVRRAAQDTDGILQSSQKNFFDQLQQSQSIVNIKQTIQNTNSRSPAIEGVLQEPDVSPQKQSVLSLLKQSKEIVKQTGVKGDSQGHQQQRLFTLSGPDYVPEDKMALKNNNTSCTIGKHPQCSWCKKYFARQVWFEQHMCKMNSFWGNSNSRTHIKHLCENCGYFVKLPDNYTKHSALHRCKELDGCSPVLDSAATSDANPKTSNSSNRITPFRCLTCSKAFAFESQLLQHEKLHRRRRYLCEYCGLFIKLSNNYTKQLALHRCMKLGRCSPVLDSAATSDAIPETSNSYNRTTPFQCSTCSKAFAFGSQLLRHQNLHRLESRRPVPKRERSDSESGDESFGNTVKKVQSGKEGSRGEERFGWKFRIKEPDVETGSGTRKRGAGGKGNLQEGPKSAPRWGGKARTKGKVKHFFCRACDKGFYHPWQLRKHKALHTELSCNKCNGLVFSSSSELNNHLFIGLHNEQVQSARHEKRGSEASAPQGDTEPSTPKELESVQSGHPKGRMISSVATGLKSVQSGKSRTSSMSKKVDLASSGQSKGRTKTLPDKKLKSVQSRHRNGSNKSSKDKKIKSVQHGHSTTTKEFSSRTKYSECSQSGQPVVSAAEPLVSAVGTKPIHCDQCGKEFLQLCKLNFHKLKCREFNCDKCEGLTFSSNAELKSHMLGHTNKFKCPKCGAQFASQKLLTNHTARHSDLVPNICDVCELAFNSLKALKMHKIMYHF</sequence>
<feature type="domain" description="C2H2-type" evidence="7">
    <location>
        <begin position="391"/>
        <end position="418"/>
    </location>
</feature>
<evidence type="ECO:0000256" key="3">
    <source>
        <dbReference type="ARBA" id="ARBA00022771"/>
    </source>
</evidence>
<feature type="region of interest" description="Disordered" evidence="6">
    <location>
        <begin position="886"/>
        <end position="918"/>
    </location>
</feature>
<feature type="domain" description="C2H2-type" evidence="7">
    <location>
        <begin position="926"/>
        <end position="949"/>
    </location>
</feature>
<dbReference type="GO" id="GO:0008270">
    <property type="term" value="F:zinc ion binding"/>
    <property type="evidence" value="ECO:0007669"/>
    <property type="project" value="UniProtKB-KW"/>
</dbReference>
<dbReference type="Pfam" id="PF13912">
    <property type="entry name" value="zf-C2H2_6"/>
    <property type="match status" value="1"/>
</dbReference>
<reference evidence="8" key="2">
    <citation type="submission" date="2021-01" db="UniProtKB">
        <authorList>
            <consortium name="EnsemblMetazoa"/>
        </authorList>
    </citation>
    <scope>IDENTIFICATION</scope>
</reference>
<dbReference type="Proteomes" id="UP000007110">
    <property type="component" value="Unassembled WGS sequence"/>
</dbReference>
<dbReference type="InterPro" id="IPR013087">
    <property type="entry name" value="Znf_C2H2_type"/>
</dbReference>
<keyword evidence="1" id="KW-0479">Metal-binding</keyword>
<dbReference type="PANTHER" id="PTHR24409">
    <property type="entry name" value="ZINC FINGER PROTEIN 142"/>
    <property type="match status" value="1"/>
</dbReference>
<dbReference type="InParanoid" id="A0A7M7NB63"/>
<dbReference type="PANTHER" id="PTHR24409:SF295">
    <property type="entry name" value="AZ2-RELATED"/>
    <property type="match status" value="1"/>
</dbReference>
<name>A0A7M7NB63_STRPU</name>
<dbReference type="EnsemblMetazoa" id="XM_030977864">
    <property type="protein sequence ID" value="XP_030833724"/>
    <property type="gene ID" value="LOC115920992"/>
</dbReference>
<evidence type="ECO:0000313" key="9">
    <source>
        <dbReference type="Proteomes" id="UP000007110"/>
    </source>
</evidence>
<evidence type="ECO:0000259" key="7">
    <source>
        <dbReference type="PROSITE" id="PS50157"/>
    </source>
</evidence>
<feature type="domain" description="C2H2-type" evidence="7">
    <location>
        <begin position="810"/>
        <end position="837"/>
    </location>
</feature>
<dbReference type="GeneID" id="115920992"/>
<accession>A0A7M7NB63</accession>
<feature type="region of interest" description="Disordered" evidence="6">
    <location>
        <begin position="982"/>
        <end position="1102"/>
    </location>
</feature>
<keyword evidence="3 5" id="KW-0863">Zinc-finger</keyword>
<dbReference type="GO" id="GO:0000978">
    <property type="term" value="F:RNA polymerase II cis-regulatory region sequence-specific DNA binding"/>
    <property type="evidence" value="ECO:0000318"/>
    <property type="project" value="GO_Central"/>
</dbReference>
<evidence type="ECO:0000256" key="6">
    <source>
        <dbReference type="SAM" id="MobiDB-lite"/>
    </source>
</evidence>
<feature type="domain" description="C2H2-type" evidence="7">
    <location>
        <begin position="1182"/>
        <end position="1209"/>
    </location>
</feature>
<feature type="compositionally biased region" description="Basic residues" evidence="6">
    <location>
        <begin position="1068"/>
        <end position="1088"/>
    </location>
</feature>
<feature type="compositionally biased region" description="Basic and acidic residues" evidence="6">
    <location>
        <begin position="832"/>
        <end position="848"/>
    </location>
</feature>
<dbReference type="GO" id="GO:0005634">
    <property type="term" value="C:nucleus"/>
    <property type="evidence" value="ECO:0000318"/>
    <property type="project" value="GO_Central"/>
</dbReference>
<keyword evidence="2" id="KW-0677">Repeat</keyword>
<keyword evidence="4" id="KW-0862">Zinc</keyword>
<feature type="region of interest" description="Disordered" evidence="6">
    <location>
        <begin position="832"/>
        <end position="874"/>
    </location>
</feature>
<dbReference type="RefSeq" id="XP_030833724.1">
    <property type="nucleotide sequence ID" value="XM_030977864.1"/>
</dbReference>
<dbReference type="GO" id="GO:0006357">
    <property type="term" value="P:regulation of transcription by RNA polymerase II"/>
    <property type="evidence" value="ECO:0000318"/>
    <property type="project" value="GO_Central"/>
</dbReference>
<evidence type="ECO:0000256" key="1">
    <source>
        <dbReference type="ARBA" id="ARBA00022723"/>
    </source>
</evidence>
<evidence type="ECO:0000256" key="4">
    <source>
        <dbReference type="ARBA" id="ARBA00022833"/>
    </source>
</evidence>
<feature type="domain" description="C2H2-type" evidence="7">
    <location>
        <begin position="727"/>
        <end position="754"/>
    </location>
</feature>
<evidence type="ECO:0000256" key="2">
    <source>
        <dbReference type="ARBA" id="ARBA00022737"/>
    </source>
</evidence>
<dbReference type="PROSITE" id="PS50157">
    <property type="entry name" value="ZINC_FINGER_C2H2_2"/>
    <property type="match status" value="5"/>
</dbReference>
<dbReference type="PROSITE" id="PS00028">
    <property type="entry name" value="ZINC_FINGER_C2H2_1"/>
    <property type="match status" value="7"/>
</dbReference>
<dbReference type="OrthoDB" id="8922241at2759"/>
<dbReference type="AlphaFoldDB" id="A0A7M7NB63"/>
<proteinExistence type="predicted"/>
<keyword evidence="9" id="KW-1185">Reference proteome</keyword>
<dbReference type="Pfam" id="PF00096">
    <property type="entry name" value="zf-C2H2"/>
    <property type="match status" value="3"/>
</dbReference>
<evidence type="ECO:0000256" key="5">
    <source>
        <dbReference type="PROSITE-ProRule" id="PRU00042"/>
    </source>
</evidence>
<evidence type="ECO:0000313" key="8">
    <source>
        <dbReference type="EnsemblMetazoa" id="XP_030833724"/>
    </source>
</evidence>
<feature type="compositionally biased region" description="Polar residues" evidence="6">
    <location>
        <begin position="1022"/>
        <end position="1041"/>
    </location>
</feature>
<dbReference type="InterPro" id="IPR036236">
    <property type="entry name" value="Znf_C2H2_sf"/>
</dbReference>